<feature type="region of interest" description="Disordered" evidence="5">
    <location>
        <begin position="420"/>
        <end position="454"/>
    </location>
</feature>
<keyword evidence="2" id="KW-0378">Hydrolase</keyword>
<dbReference type="GO" id="GO:0008422">
    <property type="term" value="F:beta-glucosidase activity"/>
    <property type="evidence" value="ECO:0007669"/>
    <property type="project" value="TreeGrafter"/>
</dbReference>
<proteinExistence type="inferred from homology"/>
<evidence type="ECO:0000256" key="2">
    <source>
        <dbReference type="ARBA" id="ARBA00022801"/>
    </source>
</evidence>
<dbReference type="EMBL" id="JAVXUP010003490">
    <property type="protein sequence ID" value="KAK2998812.1"/>
    <property type="molecule type" value="Genomic_DNA"/>
</dbReference>
<dbReference type="Gene3D" id="3.20.20.80">
    <property type="entry name" value="Glycosidases"/>
    <property type="match status" value="1"/>
</dbReference>
<dbReference type="FunFam" id="3.20.20.80:FF:000041">
    <property type="entry name" value="Beta-glucosidase 7"/>
    <property type="match status" value="1"/>
</dbReference>
<dbReference type="Proteomes" id="UP001188597">
    <property type="component" value="Unassembled WGS sequence"/>
</dbReference>
<evidence type="ECO:0000256" key="3">
    <source>
        <dbReference type="ARBA" id="ARBA00023295"/>
    </source>
</evidence>
<accession>A0AA88UZH0</accession>
<keyword evidence="3" id="KW-0326">Glycosidase</keyword>
<dbReference type="Pfam" id="PF00232">
    <property type="entry name" value="Glyco_hydro_1"/>
    <property type="match status" value="1"/>
</dbReference>
<dbReference type="AlphaFoldDB" id="A0AA88UZH0"/>
<comment type="caution">
    <text evidence="6">The sequence shown here is derived from an EMBL/GenBank/DDBJ whole genome shotgun (WGS) entry which is preliminary data.</text>
</comment>
<dbReference type="PANTHER" id="PTHR10353:SF137">
    <property type="entry name" value="MYROSINASE 3-RELATED"/>
    <property type="match status" value="1"/>
</dbReference>
<dbReference type="PRINTS" id="PR00131">
    <property type="entry name" value="GLHYDRLASE1"/>
</dbReference>
<evidence type="ECO:0000313" key="7">
    <source>
        <dbReference type="Proteomes" id="UP001188597"/>
    </source>
</evidence>
<dbReference type="PANTHER" id="PTHR10353">
    <property type="entry name" value="GLYCOSYL HYDROLASE"/>
    <property type="match status" value="1"/>
</dbReference>
<dbReference type="SUPFAM" id="SSF51445">
    <property type="entry name" value="(Trans)glycosidases"/>
    <property type="match status" value="1"/>
</dbReference>
<evidence type="ECO:0000256" key="5">
    <source>
        <dbReference type="SAM" id="MobiDB-lite"/>
    </source>
</evidence>
<evidence type="ECO:0000256" key="4">
    <source>
        <dbReference type="RuleBase" id="RU003690"/>
    </source>
</evidence>
<feature type="region of interest" description="Disordered" evidence="5">
    <location>
        <begin position="492"/>
        <end position="535"/>
    </location>
</feature>
<keyword evidence="7" id="KW-1185">Reference proteome</keyword>
<evidence type="ECO:0000313" key="6">
    <source>
        <dbReference type="EMBL" id="KAK2998812.1"/>
    </source>
</evidence>
<evidence type="ECO:0000256" key="1">
    <source>
        <dbReference type="ARBA" id="ARBA00010838"/>
    </source>
</evidence>
<sequence>MDDFLHMAWLDFQQHVDWGFESRILIVDPACIVSMTTLGDLQAEWKSERPCIEPYVTLFHWDLPQALEDEYGGFLSPRIVADFCEFAELCFWEFGDRVKNWITLNEPYTYSVGGYVMGTTPPGRGASASDHVEGSYPPSQSIHSKHQQNCDGDPGTEPYLATHYQLLAHAAAVKLYREKFQVTPQGGKIGITLVSKWMEPLDESSDLDVKASLRALDWFFGWFMEPITTGDYPQSMKEYVGSRLPKFTKLQSKMLRGSFDFLGLNYYTANYVSHGLTSDKGLSSYNTDPQVTYATERNGKPIGPPSASDWLSIYPEGMQKLLVYIKKTYKDPLIYITENGVDETNNVSLTVSEALNDTTRTDFLQDHLFYLRKAMDDDCNVKGYFMWSLLDNFEWNDGYSVRFGLVHVDYNNGSRTISSDSEDFGASQGSSSEDLPGLVHRTTKYPTPPSQDADGVLIEQDHHVTPPSKMDEDGLKETGNNAAMQIDDHQTLVQPPSDEPTQEKEATEASPSTTIPATVEPERGTQVNEPEPGELRAEEIQNEPVASLAVPEDSVPTQQLVTKDRRFTAKVKRRIKSVSSKFVNRYSTN</sequence>
<organism evidence="6 7">
    <name type="scientific">Escallonia herrerae</name>
    <dbReference type="NCBI Taxonomy" id="1293975"/>
    <lineage>
        <taxon>Eukaryota</taxon>
        <taxon>Viridiplantae</taxon>
        <taxon>Streptophyta</taxon>
        <taxon>Embryophyta</taxon>
        <taxon>Tracheophyta</taxon>
        <taxon>Spermatophyta</taxon>
        <taxon>Magnoliopsida</taxon>
        <taxon>eudicotyledons</taxon>
        <taxon>Gunneridae</taxon>
        <taxon>Pentapetalae</taxon>
        <taxon>asterids</taxon>
        <taxon>campanulids</taxon>
        <taxon>Escalloniales</taxon>
        <taxon>Escalloniaceae</taxon>
        <taxon>Escallonia</taxon>
    </lineage>
</organism>
<feature type="region of interest" description="Disordered" evidence="5">
    <location>
        <begin position="123"/>
        <end position="154"/>
    </location>
</feature>
<reference evidence="6" key="1">
    <citation type="submission" date="2022-12" db="EMBL/GenBank/DDBJ databases">
        <title>Draft genome assemblies for two species of Escallonia (Escalloniales).</title>
        <authorList>
            <person name="Chanderbali A."/>
            <person name="Dervinis C."/>
            <person name="Anghel I."/>
            <person name="Soltis D."/>
            <person name="Soltis P."/>
            <person name="Zapata F."/>
        </authorList>
    </citation>
    <scope>NUCLEOTIDE SEQUENCE</scope>
    <source>
        <strain evidence="6">UCBG64.0493</strain>
        <tissue evidence="6">Leaf</tissue>
    </source>
</reference>
<name>A0AA88UZH0_9ASTE</name>
<dbReference type="InterPro" id="IPR001360">
    <property type="entry name" value="Glyco_hydro_1"/>
</dbReference>
<gene>
    <name evidence="6" type="ORF">RJ639_022704</name>
</gene>
<protein>
    <submittedName>
        <fullName evidence="6">Uncharacterized protein</fullName>
    </submittedName>
</protein>
<dbReference type="InterPro" id="IPR017853">
    <property type="entry name" value="GH"/>
</dbReference>
<comment type="similarity">
    <text evidence="1 4">Belongs to the glycosyl hydrolase 1 family.</text>
</comment>
<feature type="compositionally biased region" description="Polar residues" evidence="5">
    <location>
        <begin position="137"/>
        <end position="150"/>
    </location>
</feature>
<dbReference type="GO" id="GO:0005975">
    <property type="term" value="P:carbohydrate metabolic process"/>
    <property type="evidence" value="ECO:0007669"/>
    <property type="project" value="InterPro"/>
</dbReference>